<keyword evidence="10" id="KW-1185">Reference proteome</keyword>
<feature type="transmembrane region" description="Helical" evidence="7">
    <location>
        <begin position="84"/>
        <end position="103"/>
    </location>
</feature>
<dbReference type="AlphaFoldDB" id="A0A4U7N8R3"/>
<evidence type="ECO:0000256" key="6">
    <source>
        <dbReference type="ARBA" id="ARBA00023136"/>
    </source>
</evidence>
<evidence type="ECO:0000313" key="10">
    <source>
        <dbReference type="Proteomes" id="UP000306575"/>
    </source>
</evidence>
<dbReference type="InterPro" id="IPR051689">
    <property type="entry name" value="Sterol_desaturase/TMEM195"/>
</dbReference>
<gene>
    <name evidence="9" type="ORF">FAP39_07720</name>
</gene>
<comment type="caution">
    <text evidence="9">The sequence shown here is derived from an EMBL/GenBank/DDBJ whole genome shotgun (WGS) entry which is preliminary data.</text>
</comment>
<comment type="subcellular location">
    <subcellularLocation>
        <location evidence="1">Endomembrane system</location>
        <topology evidence="1">Multi-pass membrane protein</topology>
    </subcellularLocation>
</comment>
<dbReference type="GO" id="GO:0008610">
    <property type="term" value="P:lipid biosynthetic process"/>
    <property type="evidence" value="ECO:0007669"/>
    <property type="project" value="InterPro"/>
</dbReference>
<dbReference type="PANTHER" id="PTHR21624:SF1">
    <property type="entry name" value="ALKYLGLYCEROL MONOOXYGENASE"/>
    <property type="match status" value="1"/>
</dbReference>
<evidence type="ECO:0000256" key="3">
    <source>
        <dbReference type="ARBA" id="ARBA00022989"/>
    </source>
</evidence>
<keyword evidence="6 7" id="KW-0472">Membrane</keyword>
<evidence type="ECO:0000256" key="4">
    <source>
        <dbReference type="ARBA" id="ARBA00023002"/>
    </source>
</evidence>
<dbReference type="GO" id="GO:0005506">
    <property type="term" value="F:iron ion binding"/>
    <property type="evidence" value="ECO:0007669"/>
    <property type="project" value="InterPro"/>
</dbReference>
<dbReference type="InterPro" id="IPR006694">
    <property type="entry name" value="Fatty_acid_hydroxylase"/>
</dbReference>
<feature type="domain" description="Fatty acid hydroxylase" evidence="8">
    <location>
        <begin position="90"/>
        <end position="227"/>
    </location>
</feature>
<organism evidence="9 10">
    <name type="scientific">Shimia litoralis</name>
    <dbReference type="NCBI Taxonomy" id="420403"/>
    <lineage>
        <taxon>Bacteria</taxon>
        <taxon>Pseudomonadati</taxon>
        <taxon>Pseudomonadota</taxon>
        <taxon>Alphaproteobacteria</taxon>
        <taxon>Rhodobacterales</taxon>
        <taxon>Roseobacteraceae</taxon>
    </lineage>
</organism>
<dbReference type="GO" id="GO:0006643">
    <property type="term" value="P:membrane lipid metabolic process"/>
    <property type="evidence" value="ECO:0007669"/>
    <property type="project" value="TreeGrafter"/>
</dbReference>
<name>A0A4U7N8R3_9RHOB</name>
<dbReference type="EMBL" id="SULI01000007">
    <property type="protein sequence ID" value="TKZ20994.1"/>
    <property type="molecule type" value="Genomic_DNA"/>
</dbReference>
<dbReference type="PANTHER" id="PTHR21624">
    <property type="entry name" value="STEROL DESATURASE-RELATED PROTEIN"/>
    <property type="match status" value="1"/>
</dbReference>
<feature type="transmembrane region" description="Helical" evidence="7">
    <location>
        <begin position="144"/>
        <end position="168"/>
    </location>
</feature>
<dbReference type="Proteomes" id="UP000306575">
    <property type="component" value="Unassembled WGS sequence"/>
</dbReference>
<evidence type="ECO:0000313" key="9">
    <source>
        <dbReference type="EMBL" id="TKZ20994.1"/>
    </source>
</evidence>
<dbReference type="RefSeq" id="WP_138015824.1">
    <property type="nucleotide sequence ID" value="NZ_SULI01000007.1"/>
</dbReference>
<dbReference type="OrthoDB" id="9770329at2"/>
<dbReference type="Pfam" id="PF04116">
    <property type="entry name" value="FA_hydroxylase"/>
    <property type="match status" value="1"/>
</dbReference>
<proteinExistence type="predicted"/>
<evidence type="ECO:0000256" key="5">
    <source>
        <dbReference type="ARBA" id="ARBA00023098"/>
    </source>
</evidence>
<evidence type="ECO:0000256" key="2">
    <source>
        <dbReference type="ARBA" id="ARBA00022692"/>
    </source>
</evidence>
<dbReference type="GO" id="GO:0016020">
    <property type="term" value="C:membrane"/>
    <property type="evidence" value="ECO:0007669"/>
    <property type="project" value="GOC"/>
</dbReference>
<dbReference type="GO" id="GO:0050479">
    <property type="term" value="F:glyceryl-ether monooxygenase activity"/>
    <property type="evidence" value="ECO:0007669"/>
    <property type="project" value="TreeGrafter"/>
</dbReference>
<protein>
    <submittedName>
        <fullName evidence="9">Sterol desaturase family protein</fullName>
    </submittedName>
</protein>
<sequence length="264" mass="30133">MQNEVLIRLGVFAGLFAIFAIAETLAPRKQRTQPRRSRWVTNWALTIVNTLTMRVMAFALPLLAVGAAIDANALGWGLFNLTDWPFVIEVILAVLVFDFAIWAQHLITHKVPLLWRLHRVHHADRDIDVTTAIRFHPLEIALSMLLKIGLVYILGPSALAIILFEIVLNGTAMFNHANMRLPLGVDRVVRLVLVTPDMHRVHHSVHRHEHDSNYGFSLSIWDRMFGTYIAQPADGHDAMKIGLVWQDDKPSRLGWSLWLPFRRK</sequence>
<reference evidence="9 10" key="1">
    <citation type="submission" date="2019-04" db="EMBL/GenBank/DDBJ databases">
        <title>Genome sequence of Pelagicola litoralis CL-ES2.</title>
        <authorList>
            <person name="Cao J."/>
        </authorList>
    </citation>
    <scope>NUCLEOTIDE SEQUENCE [LARGE SCALE GENOMIC DNA]</scope>
    <source>
        <strain evidence="9 10">CL-ES2</strain>
    </source>
</reference>
<evidence type="ECO:0000259" key="8">
    <source>
        <dbReference type="Pfam" id="PF04116"/>
    </source>
</evidence>
<evidence type="ECO:0000256" key="7">
    <source>
        <dbReference type="SAM" id="Phobius"/>
    </source>
</evidence>
<feature type="transmembrane region" description="Helical" evidence="7">
    <location>
        <begin position="6"/>
        <end position="27"/>
    </location>
</feature>
<keyword evidence="3 7" id="KW-1133">Transmembrane helix</keyword>
<keyword evidence="2 7" id="KW-0812">Transmembrane</keyword>
<keyword evidence="4" id="KW-0560">Oxidoreductase</keyword>
<dbReference type="GO" id="GO:0012505">
    <property type="term" value="C:endomembrane system"/>
    <property type="evidence" value="ECO:0007669"/>
    <property type="project" value="UniProtKB-SubCell"/>
</dbReference>
<keyword evidence="5" id="KW-0443">Lipid metabolism</keyword>
<accession>A0A4U7N8R3</accession>
<evidence type="ECO:0000256" key="1">
    <source>
        <dbReference type="ARBA" id="ARBA00004127"/>
    </source>
</evidence>